<comment type="caution">
    <text evidence="1">The sequence shown here is derived from an EMBL/GenBank/DDBJ whole genome shotgun (WGS) entry which is preliminary data.</text>
</comment>
<evidence type="ECO:0000313" key="1">
    <source>
        <dbReference type="EMBL" id="KAH3802960.1"/>
    </source>
</evidence>
<accession>A0A9D4FQ83</accession>
<reference evidence="1" key="1">
    <citation type="journal article" date="2019" name="bioRxiv">
        <title>The Genome of the Zebra Mussel, Dreissena polymorpha: A Resource for Invasive Species Research.</title>
        <authorList>
            <person name="McCartney M.A."/>
            <person name="Auch B."/>
            <person name="Kono T."/>
            <person name="Mallez S."/>
            <person name="Zhang Y."/>
            <person name="Obille A."/>
            <person name="Becker A."/>
            <person name="Abrahante J.E."/>
            <person name="Garbe J."/>
            <person name="Badalamenti J.P."/>
            <person name="Herman A."/>
            <person name="Mangelson H."/>
            <person name="Liachko I."/>
            <person name="Sullivan S."/>
            <person name="Sone E.D."/>
            <person name="Koren S."/>
            <person name="Silverstein K.A.T."/>
            <person name="Beckman K.B."/>
            <person name="Gohl D.M."/>
        </authorList>
    </citation>
    <scope>NUCLEOTIDE SEQUENCE</scope>
    <source>
        <strain evidence="1">Duluth1</strain>
        <tissue evidence="1">Whole animal</tissue>
    </source>
</reference>
<organism evidence="1 2">
    <name type="scientific">Dreissena polymorpha</name>
    <name type="common">Zebra mussel</name>
    <name type="synonym">Mytilus polymorpha</name>
    <dbReference type="NCBI Taxonomy" id="45954"/>
    <lineage>
        <taxon>Eukaryota</taxon>
        <taxon>Metazoa</taxon>
        <taxon>Spiralia</taxon>
        <taxon>Lophotrochozoa</taxon>
        <taxon>Mollusca</taxon>
        <taxon>Bivalvia</taxon>
        <taxon>Autobranchia</taxon>
        <taxon>Heteroconchia</taxon>
        <taxon>Euheterodonta</taxon>
        <taxon>Imparidentia</taxon>
        <taxon>Neoheterodontei</taxon>
        <taxon>Myida</taxon>
        <taxon>Dreissenoidea</taxon>
        <taxon>Dreissenidae</taxon>
        <taxon>Dreissena</taxon>
    </lineage>
</organism>
<dbReference type="Proteomes" id="UP000828390">
    <property type="component" value="Unassembled WGS sequence"/>
</dbReference>
<dbReference type="EMBL" id="JAIWYP010000007">
    <property type="protein sequence ID" value="KAH3802960.1"/>
    <property type="molecule type" value="Genomic_DNA"/>
</dbReference>
<reference evidence="1" key="2">
    <citation type="submission" date="2020-11" db="EMBL/GenBank/DDBJ databases">
        <authorList>
            <person name="McCartney M.A."/>
            <person name="Auch B."/>
            <person name="Kono T."/>
            <person name="Mallez S."/>
            <person name="Becker A."/>
            <person name="Gohl D.M."/>
            <person name="Silverstein K.A.T."/>
            <person name="Koren S."/>
            <person name="Bechman K.B."/>
            <person name="Herman A."/>
            <person name="Abrahante J.E."/>
            <person name="Garbe J."/>
        </authorList>
    </citation>
    <scope>NUCLEOTIDE SEQUENCE</scope>
    <source>
        <strain evidence="1">Duluth1</strain>
        <tissue evidence="1">Whole animal</tissue>
    </source>
</reference>
<sequence length="91" mass="9958">MKNFIIIIIIIILYSYFDLSGTGTILGHCCAQVLEAGNLLYLLAIDVCTGVGRAVHTDLKLLRVLLQYVCSCSFIEAVDKIMLLITAVATH</sequence>
<protein>
    <submittedName>
        <fullName evidence="1">Uncharacterized protein</fullName>
    </submittedName>
</protein>
<gene>
    <name evidence="1" type="ORF">DPMN_156658</name>
</gene>
<keyword evidence="2" id="KW-1185">Reference proteome</keyword>
<name>A0A9D4FQ83_DREPO</name>
<evidence type="ECO:0000313" key="2">
    <source>
        <dbReference type="Proteomes" id="UP000828390"/>
    </source>
</evidence>
<dbReference type="AlphaFoldDB" id="A0A9D4FQ83"/>
<proteinExistence type="predicted"/>